<reference evidence="4 5" key="1">
    <citation type="submission" date="2016-06" db="EMBL/GenBank/DDBJ databases">
        <authorList>
            <person name="Kjaerup R.B."/>
            <person name="Dalgaard T.S."/>
            <person name="Juul-Madsen H.R."/>
        </authorList>
    </citation>
    <scope>NUCLEOTIDE SEQUENCE [LARGE SCALE GENOMIC DNA]</scope>
    <source>
        <strain evidence="4 5">DSM 45577</strain>
    </source>
</reference>
<dbReference type="Gene3D" id="3.40.50.2000">
    <property type="entry name" value="Glycogen Phosphorylase B"/>
    <property type="match status" value="2"/>
</dbReference>
<keyword evidence="5" id="KW-1185">Reference proteome</keyword>
<accession>A0A1C6UGZ4</accession>
<dbReference type="AlphaFoldDB" id="A0A1C6UGZ4"/>
<sequence length="418" mass="45789">MSTEQNSRIALLGFTVPDDALARALATDVLDATQTHTFAWGLTHGLREAGCPVWLLSVPPVSTYPGNRRIRFSAAGFQQDGVEGQLLGFVNLPVVKFVTRLASALWHGRRVLRRRRPDVLLVHGVHAPFLWCGLLLARRHRIAVVPVLTDPPGLAQPGDPTVVRLVRRVNAALVCAALRRCAGVIALTRPLAEDFAPGRPHLIMEGIFTPPAAVAAPPAADGRREIVYAGRLSRAYGVDRLVEAFRALPGQELALRLYGRGDLEPWLREQAVRDPRIAEPELLERAHLAPRLARAAVLVNPRPVDQDFVPYSFPSKIIEYLAAGTPVVTTRLPGIPDDYRPYLILADTDDAAGLTAAMRRALELAPERATALTAAGRSFVTETRDRRAQGRRMAAFLDSLTRRSARPDRLVDVLGADR</sequence>
<dbReference type="EMBL" id="FMIA01000002">
    <property type="protein sequence ID" value="SCL53169.1"/>
    <property type="molecule type" value="Genomic_DNA"/>
</dbReference>
<dbReference type="PANTHER" id="PTHR12526">
    <property type="entry name" value="GLYCOSYLTRANSFERASE"/>
    <property type="match status" value="1"/>
</dbReference>
<evidence type="ECO:0000259" key="3">
    <source>
        <dbReference type="Pfam" id="PF13579"/>
    </source>
</evidence>
<feature type="domain" description="Glycosyltransferase subfamily 4-like N-terminal" evidence="3">
    <location>
        <begin position="37"/>
        <end position="195"/>
    </location>
</feature>
<protein>
    <submittedName>
        <fullName evidence="4">Glycosyltransferase involved in cell wall bisynthesis</fullName>
    </submittedName>
</protein>
<dbReference type="RefSeq" id="WP_175440497.1">
    <property type="nucleotide sequence ID" value="NZ_BMMJ01000004.1"/>
</dbReference>
<dbReference type="InterPro" id="IPR028098">
    <property type="entry name" value="Glyco_trans_4-like_N"/>
</dbReference>
<dbReference type="Pfam" id="PF13692">
    <property type="entry name" value="Glyco_trans_1_4"/>
    <property type="match status" value="1"/>
</dbReference>
<dbReference type="PANTHER" id="PTHR12526:SF600">
    <property type="entry name" value="GLYCOSYL TRANSFERASE GROUP 1"/>
    <property type="match status" value="1"/>
</dbReference>
<gene>
    <name evidence="4" type="ORF">GA0070617_2287</name>
</gene>
<organism evidence="4 5">
    <name type="scientific">Micromonospora yangpuensis</name>
    <dbReference type="NCBI Taxonomy" id="683228"/>
    <lineage>
        <taxon>Bacteria</taxon>
        <taxon>Bacillati</taxon>
        <taxon>Actinomycetota</taxon>
        <taxon>Actinomycetes</taxon>
        <taxon>Micromonosporales</taxon>
        <taxon>Micromonosporaceae</taxon>
        <taxon>Micromonospora</taxon>
    </lineage>
</organism>
<proteinExistence type="predicted"/>
<evidence type="ECO:0000313" key="4">
    <source>
        <dbReference type="EMBL" id="SCL53169.1"/>
    </source>
</evidence>
<evidence type="ECO:0000313" key="5">
    <source>
        <dbReference type="Proteomes" id="UP000198937"/>
    </source>
</evidence>
<dbReference type="CDD" id="cd03801">
    <property type="entry name" value="GT4_PimA-like"/>
    <property type="match status" value="1"/>
</dbReference>
<dbReference type="GO" id="GO:0016757">
    <property type="term" value="F:glycosyltransferase activity"/>
    <property type="evidence" value="ECO:0007669"/>
    <property type="project" value="UniProtKB-KW"/>
</dbReference>
<dbReference type="Pfam" id="PF13579">
    <property type="entry name" value="Glyco_trans_4_4"/>
    <property type="match status" value="1"/>
</dbReference>
<dbReference type="Proteomes" id="UP000198937">
    <property type="component" value="Unassembled WGS sequence"/>
</dbReference>
<keyword evidence="2 4" id="KW-0808">Transferase</keyword>
<evidence type="ECO:0000256" key="2">
    <source>
        <dbReference type="ARBA" id="ARBA00022679"/>
    </source>
</evidence>
<keyword evidence="1" id="KW-0328">Glycosyltransferase</keyword>
<evidence type="ECO:0000256" key="1">
    <source>
        <dbReference type="ARBA" id="ARBA00022676"/>
    </source>
</evidence>
<name>A0A1C6UGZ4_9ACTN</name>
<dbReference type="SUPFAM" id="SSF53756">
    <property type="entry name" value="UDP-Glycosyltransferase/glycogen phosphorylase"/>
    <property type="match status" value="1"/>
</dbReference>
<dbReference type="STRING" id="683228.GA0070617_2287"/>